<gene>
    <name evidence="1" type="ORF">J2S08_004218</name>
</gene>
<name>A0ABT9WYD6_9BACI</name>
<protein>
    <submittedName>
        <fullName evidence="1">Uncharacterized protein</fullName>
    </submittedName>
</protein>
<dbReference type="EMBL" id="JAUSTT010000040">
    <property type="protein sequence ID" value="MDQ0178314.1"/>
    <property type="molecule type" value="Genomic_DNA"/>
</dbReference>
<comment type="caution">
    <text evidence="1">The sequence shown here is derived from an EMBL/GenBank/DDBJ whole genome shotgun (WGS) entry which is preliminary data.</text>
</comment>
<reference evidence="1 2" key="1">
    <citation type="submission" date="2023-07" db="EMBL/GenBank/DDBJ databases">
        <title>Genomic Encyclopedia of Type Strains, Phase IV (KMG-IV): sequencing the most valuable type-strain genomes for metagenomic binning, comparative biology and taxonomic classification.</title>
        <authorList>
            <person name="Goeker M."/>
        </authorList>
    </citation>
    <scope>NUCLEOTIDE SEQUENCE [LARGE SCALE GENOMIC DNA]</scope>
    <source>
        <strain evidence="1 2">DSM 23837</strain>
    </source>
</reference>
<keyword evidence="2" id="KW-1185">Reference proteome</keyword>
<sequence>MSIDAVRKKHENRLMRLPNVVGVGIGEKDDVQVIQVFVTAKVPLSALRSHEVIPERLDSYATDVLEIGHVVIQKNVKNEGG</sequence>
<evidence type="ECO:0000313" key="1">
    <source>
        <dbReference type="EMBL" id="MDQ0178314.1"/>
    </source>
</evidence>
<evidence type="ECO:0000313" key="2">
    <source>
        <dbReference type="Proteomes" id="UP001223586"/>
    </source>
</evidence>
<organism evidence="1 2">
    <name type="scientific">Bacillus chungangensis</name>
    <dbReference type="NCBI Taxonomy" id="587633"/>
    <lineage>
        <taxon>Bacteria</taxon>
        <taxon>Bacillati</taxon>
        <taxon>Bacillota</taxon>
        <taxon>Bacilli</taxon>
        <taxon>Bacillales</taxon>
        <taxon>Bacillaceae</taxon>
        <taxon>Bacillus</taxon>
    </lineage>
</organism>
<proteinExistence type="predicted"/>
<accession>A0ABT9WYD6</accession>
<dbReference type="Proteomes" id="UP001223586">
    <property type="component" value="Unassembled WGS sequence"/>
</dbReference>
<dbReference type="RefSeq" id="WP_307233026.1">
    <property type="nucleotide sequence ID" value="NZ_JAUSTT010000040.1"/>
</dbReference>